<evidence type="ECO:0000256" key="5">
    <source>
        <dbReference type="ARBA" id="ARBA00022763"/>
    </source>
</evidence>
<dbReference type="PANTHER" id="PTHR15679:SF8">
    <property type="entry name" value="PCNA-ASSOCIATED FACTOR"/>
    <property type="match status" value="1"/>
</dbReference>
<dbReference type="GO" id="GO:0048471">
    <property type="term" value="C:perinuclear region of cytoplasm"/>
    <property type="evidence" value="ECO:0007669"/>
    <property type="project" value="UniProtKB-SubCell"/>
</dbReference>
<dbReference type="EMBL" id="JAHLQT010024921">
    <property type="protein sequence ID" value="KAG7164807.1"/>
    <property type="molecule type" value="Genomic_DNA"/>
</dbReference>
<evidence type="ECO:0000256" key="8">
    <source>
        <dbReference type="ARBA" id="ARBA00030014"/>
    </source>
</evidence>
<feature type="domain" description="PCNA-associated factor histone-like" evidence="11">
    <location>
        <begin position="1"/>
        <end position="82"/>
    </location>
</feature>
<dbReference type="GO" id="GO:0051726">
    <property type="term" value="P:regulation of cell cycle"/>
    <property type="evidence" value="ECO:0007669"/>
    <property type="project" value="InterPro"/>
</dbReference>
<keyword evidence="6" id="KW-0234">DNA repair</keyword>
<comment type="subcellular location">
    <subcellularLocation>
        <location evidence="2">Cytoplasm</location>
        <location evidence="2">Perinuclear region</location>
    </subcellularLocation>
    <subcellularLocation>
        <location evidence="1">Nucleus</location>
    </subcellularLocation>
</comment>
<dbReference type="InterPro" id="IPR031444">
    <property type="entry name" value="PCNA-AF_dom"/>
</dbReference>
<protein>
    <recommendedName>
        <fullName evidence="3">PCNA-associated factor</fullName>
    </recommendedName>
    <alternativeName>
        <fullName evidence="8">PCNA-associated factor of 15 kDa</fullName>
    </alternativeName>
    <alternativeName>
        <fullName evidence="9">PCNA-clamp-associated factor</fullName>
    </alternativeName>
</protein>
<dbReference type="AlphaFoldDB" id="A0A8J5JUY6"/>
<accession>A0A8J5JUY6</accession>
<sequence length="95" mass="9576">MVRTRADAGATKVSAAKAPRKVFSSPNGGASSSSVGRASGKDRYSGGNSYNPQPIPEWQKSITTFFKSTPKPQPGESSGTSSSSGTSTGTSSGTS</sequence>
<feature type="non-terminal residue" evidence="12">
    <location>
        <position position="95"/>
    </location>
</feature>
<feature type="region of interest" description="Disordered" evidence="10">
    <location>
        <begin position="1"/>
        <end position="95"/>
    </location>
</feature>
<evidence type="ECO:0000256" key="3">
    <source>
        <dbReference type="ARBA" id="ARBA00013777"/>
    </source>
</evidence>
<dbReference type="Proteomes" id="UP000747542">
    <property type="component" value="Unassembled WGS sequence"/>
</dbReference>
<reference evidence="12" key="1">
    <citation type="journal article" date="2021" name="Sci. Adv.">
        <title>The American lobster genome reveals insights on longevity, neural, and immune adaptations.</title>
        <authorList>
            <person name="Polinski J.M."/>
            <person name="Zimin A.V."/>
            <person name="Clark K.F."/>
            <person name="Kohn A.B."/>
            <person name="Sadowski N."/>
            <person name="Timp W."/>
            <person name="Ptitsyn A."/>
            <person name="Khanna P."/>
            <person name="Romanova D.Y."/>
            <person name="Williams P."/>
            <person name="Greenwood S.J."/>
            <person name="Moroz L.L."/>
            <person name="Walt D.R."/>
            <person name="Bodnar A.G."/>
        </authorList>
    </citation>
    <scope>NUCLEOTIDE SEQUENCE</scope>
    <source>
        <strain evidence="12">GMGI-L3</strain>
    </source>
</reference>
<evidence type="ECO:0000259" key="11">
    <source>
        <dbReference type="Pfam" id="PF15715"/>
    </source>
</evidence>
<evidence type="ECO:0000256" key="9">
    <source>
        <dbReference type="ARBA" id="ARBA00031186"/>
    </source>
</evidence>
<dbReference type="Pfam" id="PF15715">
    <property type="entry name" value="PAF"/>
    <property type="match status" value="1"/>
</dbReference>
<evidence type="ECO:0000256" key="7">
    <source>
        <dbReference type="ARBA" id="ARBA00023242"/>
    </source>
</evidence>
<feature type="compositionally biased region" description="Low complexity" evidence="10">
    <location>
        <begin position="77"/>
        <end position="95"/>
    </location>
</feature>
<dbReference type="InterPro" id="IPR040444">
    <property type="entry name" value="PCNA-AF"/>
</dbReference>
<proteinExistence type="predicted"/>
<keyword evidence="13" id="KW-1185">Reference proteome</keyword>
<dbReference type="GO" id="GO:0019985">
    <property type="term" value="P:translesion synthesis"/>
    <property type="evidence" value="ECO:0007669"/>
    <property type="project" value="TreeGrafter"/>
</dbReference>
<keyword evidence="5" id="KW-0227">DNA damage</keyword>
<comment type="caution">
    <text evidence="12">The sequence shown here is derived from an EMBL/GenBank/DDBJ whole genome shotgun (WGS) entry which is preliminary data.</text>
</comment>
<evidence type="ECO:0000256" key="10">
    <source>
        <dbReference type="SAM" id="MobiDB-lite"/>
    </source>
</evidence>
<evidence type="ECO:0000256" key="4">
    <source>
        <dbReference type="ARBA" id="ARBA00022490"/>
    </source>
</evidence>
<dbReference type="PANTHER" id="PTHR15679">
    <property type="entry name" value="PCNA-ASSOCIATED FACTOR"/>
    <property type="match status" value="1"/>
</dbReference>
<evidence type="ECO:0000256" key="1">
    <source>
        <dbReference type="ARBA" id="ARBA00004123"/>
    </source>
</evidence>
<evidence type="ECO:0000256" key="2">
    <source>
        <dbReference type="ARBA" id="ARBA00004556"/>
    </source>
</evidence>
<evidence type="ECO:0000256" key="6">
    <source>
        <dbReference type="ARBA" id="ARBA00023204"/>
    </source>
</evidence>
<gene>
    <name evidence="12" type="primary">PCLAF-L</name>
    <name evidence="12" type="ORF">Hamer_G019643</name>
</gene>
<evidence type="ECO:0000313" key="13">
    <source>
        <dbReference type="Proteomes" id="UP000747542"/>
    </source>
</evidence>
<organism evidence="12 13">
    <name type="scientific">Homarus americanus</name>
    <name type="common">American lobster</name>
    <dbReference type="NCBI Taxonomy" id="6706"/>
    <lineage>
        <taxon>Eukaryota</taxon>
        <taxon>Metazoa</taxon>
        <taxon>Ecdysozoa</taxon>
        <taxon>Arthropoda</taxon>
        <taxon>Crustacea</taxon>
        <taxon>Multicrustacea</taxon>
        <taxon>Malacostraca</taxon>
        <taxon>Eumalacostraca</taxon>
        <taxon>Eucarida</taxon>
        <taxon>Decapoda</taxon>
        <taxon>Pleocyemata</taxon>
        <taxon>Astacidea</taxon>
        <taxon>Nephropoidea</taxon>
        <taxon>Nephropidae</taxon>
        <taxon>Homarus</taxon>
    </lineage>
</organism>
<evidence type="ECO:0000313" key="12">
    <source>
        <dbReference type="EMBL" id="KAG7164807.1"/>
    </source>
</evidence>
<name>A0A8J5JUY6_HOMAM</name>
<dbReference type="GO" id="GO:0003682">
    <property type="term" value="F:chromatin binding"/>
    <property type="evidence" value="ECO:0007669"/>
    <property type="project" value="TreeGrafter"/>
</dbReference>
<keyword evidence="4" id="KW-0963">Cytoplasm</keyword>
<dbReference type="GO" id="GO:0005634">
    <property type="term" value="C:nucleus"/>
    <property type="evidence" value="ECO:0007669"/>
    <property type="project" value="UniProtKB-SubCell"/>
</dbReference>
<keyword evidence="7" id="KW-0539">Nucleus</keyword>
<feature type="compositionally biased region" description="Low complexity" evidence="10">
    <location>
        <begin position="24"/>
        <end position="38"/>
    </location>
</feature>
<dbReference type="GO" id="GO:0006281">
    <property type="term" value="P:DNA repair"/>
    <property type="evidence" value="ECO:0007669"/>
    <property type="project" value="UniProtKB-KW"/>
</dbReference>